<reference evidence="2" key="1">
    <citation type="submission" date="2020-03" db="EMBL/GenBank/DDBJ databases">
        <title>The deep terrestrial virosphere.</title>
        <authorList>
            <person name="Holmfeldt K."/>
            <person name="Nilsson E."/>
            <person name="Simone D."/>
            <person name="Lopez-Fernandez M."/>
            <person name="Wu X."/>
            <person name="de Brujin I."/>
            <person name="Lundin D."/>
            <person name="Andersson A."/>
            <person name="Bertilsson S."/>
            <person name="Dopson M."/>
        </authorList>
    </citation>
    <scope>NUCLEOTIDE SEQUENCE</scope>
    <source>
        <strain evidence="2">MM415A00434</strain>
        <strain evidence="1">MM415B00370</strain>
    </source>
</reference>
<sequence length="85" mass="9389">MKITGTAHIKTDKTEVRIEVWDADYWGDGSGLSASLCRELEGRGYIDTGDNITGMRLIIPANQGKVEMDWLTTQGIPLSAGHFYD</sequence>
<name>A0A6M3KLG1_9ZZZZ</name>
<gene>
    <name evidence="2" type="ORF">MM415A00434_0020</name>
    <name evidence="1" type="ORF">MM415B00370_0015</name>
</gene>
<organism evidence="2">
    <name type="scientific">viral metagenome</name>
    <dbReference type="NCBI Taxonomy" id="1070528"/>
    <lineage>
        <taxon>unclassified sequences</taxon>
        <taxon>metagenomes</taxon>
        <taxon>organismal metagenomes</taxon>
    </lineage>
</organism>
<dbReference type="AlphaFoldDB" id="A0A6M3KLG1"/>
<evidence type="ECO:0000313" key="1">
    <source>
        <dbReference type="EMBL" id="QJA65897.1"/>
    </source>
</evidence>
<dbReference type="EMBL" id="MT142483">
    <property type="protein sequence ID" value="QJA82245.1"/>
    <property type="molecule type" value="Genomic_DNA"/>
</dbReference>
<dbReference type="EMBL" id="MT141546">
    <property type="protein sequence ID" value="QJA65897.1"/>
    <property type="molecule type" value="Genomic_DNA"/>
</dbReference>
<evidence type="ECO:0000313" key="2">
    <source>
        <dbReference type="EMBL" id="QJA82245.1"/>
    </source>
</evidence>
<accession>A0A6M3KLG1</accession>
<proteinExistence type="predicted"/>
<protein>
    <submittedName>
        <fullName evidence="2">Uncharacterized protein</fullName>
    </submittedName>
</protein>